<reference evidence="2 4" key="1">
    <citation type="submission" date="2019-05" db="EMBL/GenBank/DDBJ databases">
        <title>Mumia sp. nov., isolated from the intestinal contents of plateau pika (Ochotona curzoniae) in the Qinghai-Tibet plateau of China.</title>
        <authorList>
            <person name="Tian Z."/>
        </authorList>
    </citation>
    <scope>NUCLEOTIDE SEQUENCE [LARGE SCALE GENOMIC DNA]</scope>
    <source>
        <strain evidence="4">527</strain>
        <strain evidence="2">Z527</strain>
    </source>
</reference>
<dbReference type="InterPro" id="IPR050640">
    <property type="entry name" value="Bact_2-comp_sensor_kinase"/>
</dbReference>
<dbReference type="InterPro" id="IPR036890">
    <property type="entry name" value="HATPase_C_sf"/>
</dbReference>
<dbReference type="GO" id="GO:0016020">
    <property type="term" value="C:membrane"/>
    <property type="evidence" value="ECO:0007669"/>
    <property type="project" value="InterPro"/>
</dbReference>
<evidence type="ECO:0000313" key="2">
    <source>
        <dbReference type="EMBL" id="TNC46465.1"/>
    </source>
</evidence>
<evidence type="ECO:0000313" key="4">
    <source>
        <dbReference type="Proteomes" id="UP000306740"/>
    </source>
</evidence>
<keyword evidence="2" id="KW-0418">Kinase</keyword>
<dbReference type="Pfam" id="PF02518">
    <property type="entry name" value="HATPase_c"/>
    <property type="match status" value="1"/>
</dbReference>
<gene>
    <name evidence="3" type="ORF">FHE65_11085</name>
    <name evidence="2" type="ORF">FHE65_12590</name>
</gene>
<dbReference type="SMART" id="SM00387">
    <property type="entry name" value="HATPase_c"/>
    <property type="match status" value="1"/>
</dbReference>
<dbReference type="InterPro" id="IPR010559">
    <property type="entry name" value="Sig_transdc_His_kin_internal"/>
</dbReference>
<dbReference type="EMBL" id="VDFR01000056">
    <property type="protein sequence ID" value="TNC46465.1"/>
    <property type="molecule type" value="Genomic_DNA"/>
</dbReference>
<dbReference type="Pfam" id="PF06580">
    <property type="entry name" value="His_kinase"/>
    <property type="match status" value="1"/>
</dbReference>
<feature type="domain" description="Histidine kinase/HSP90-like ATPase" evidence="1">
    <location>
        <begin position="249"/>
        <end position="358"/>
    </location>
</feature>
<dbReference type="AlphaFoldDB" id="A0A5C4ML49"/>
<organism evidence="2 4">
    <name type="scientific">Mumia zhuanghuii</name>
    <dbReference type="NCBI Taxonomy" id="2585211"/>
    <lineage>
        <taxon>Bacteria</taxon>
        <taxon>Bacillati</taxon>
        <taxon>Actinomycetota</taxon>
        <taxon>Actinomycetes</taxon>
        <taxon>Propionibacteriales</taxon>
        <taxon>Nocardioidaceae</taxon>
        <taxon>Mumia</taxon>
    </lineage>
</organism>
<accession>A0A5C4ML49</accession>
<evidence type="ECO:0000259" key="1">
    <source>
        <dbReference type="SMART" id="SM00387"/>
    </source>
</evidence>
<dbReference type="OrthoDB" id="2514702at2"/>
<protein>
    <submittedName>
        <fullName evidence="2">Sensor histidine kinase</fullName>
    </submittedName>
</protein>
<dbReference type="Proteomes" id="UP000306740">
    <property type="component" value="Unassembled WGS sequence"/>
</dbReference>
<comment type="caution">
    <text evidence="2">The sequence shown here is derived from an EMBL/GenBank/DDBJ whole genome shotgun (WGS) entry which is preliminary data.</text>
</comment>
<dbReference type="PANTHER" id="PTHR34220:SF7">
    <property type="entry name" value="SENSOR HISTIDINE KINASE YPDA"/>
    <property type="match status" value="1"/>
</dbReference>
<evidence type="ECO:0000313" key="3">
    <source>
        <dbReference type="EMBL" id="TNC47151.1"/>
    </source>
</evidence>
<dbReference type="SUPFAM" id="SSF55874">
    <property type="entry name" value="ATPase domain of HSP90 chaperone/DNA topoisomerase II/histidine kinase"/>
    <property type="match status" value="1"/>
</dbReference>
<dbReference type="RefSeq" id="WP_139087101.1">
    <property type="nucleotide sequence ID" value="NZ_VDFR01000048.1"/>
</dbReference>
<proteinExistence type="predicted"/>
<name>A0A5C4ML49_9ACTN</name>
<sequence length="363" mass="39383">MRTPWSRRSLGSAEDRATYETLHTASLAAPALRRGLDEDSAEKAIKHLRTLLGAPSVALTDTERVLATDGPRERRADVMELAREVISAGTTQAFSTPRASYLHAIVAPLTVEDTVVGAVVVSSPTASAGLARATTEVARWVSSQLELAELDKSRTALMEAELRALRAQISPHFVYNSLGAIASFVRTDPERARELLLEFADFTRYSFRRHGEFTTLADELRSIERYLVLEKARFGDRLHVTVQVAPEVLSVTLPFLSIQPLVENAVRHGLERKAGGGNVTVIARDAGNEAVLTIEDDGVGEDPERVRRVLAGDTSTDSVGLGNVDERMRTVYGNAYGIVVETAPGAGTKVTVRVPKYAPGAER</sequence>
<dbReference type="GO" id="GO:0000155">
    <property type="term" value="F:phosphorelay sensor kinase activity"/>
    <property type="evidence" value="ECO:0007669"/>
    <property type="project" value="InterPro"/>
</dbReference>
<dbReference type="EMBL" id="VDFR01000048">
    <property type="protein sequence ID" value="TNC47151.1"/>
    <property type="molecule type" value="Genomic_DNA"/>
</dbReference>
<dbReference type="InterPro" id="IPR003594">
    <property type="entry name" value="HATPase_dom"/>
</dbReference>
<dbReference type="PANTHER" id="PTHR34220">
    <property type="entry name" value="SENSOR HISTIDINE KINASE YPDA"/>
    <property type="match status" value="1"/>
</dbReference>
<keyword evidence="2" id="KW-0808">Transferase</keyword>
<dbReference type="Gene3D" id="3.30.565.10">
    <property type="entry name" value="Histidine kinase-like ATPase, C-terminal domain"/>
    <property type="match status" value="1"/>
</dbReference>